<feature type="coiled-coil region" evidence="1">
    <location>
        <begin position="701"/>
        <end position="771"/>
    </location>
</feature>
<evidence type="ECO:0000313" key="4">
    <source>
        <dbReference type="RefSeq" id="XP_033351929.1"/>
    </source>
</evidence>
<evidence type="ECO:0000313" key="5">
    <source>
        <dbReference type="RefSeq" id="XP_033351930.1"/>
    </source>
</evidence>
<protein>
    <submittedName>
        <fullName evidence="4 5">Uncharacterized protein LOC117234640 isoform X1</fullName>
    </submittedName>
</protein>
<reference evidence="4 5" key="1">
    <citation type="submission" date="2025-04" db="UniProtKB">
        <authorList>
            <consortium name="RefSeq"/>
        </authorList>
    </citation>
    <scope>IDENTIFICATION</scope>
    <source>
        <tissue evidence="4 5">Muscle</tissue>
    </source>
</reference>
<dbReference type="GeneID" id="117234640"/>
<feature type="region of interest" description="Disordered" evidence="2">
    <location>
        <begin position="302"/>
        <end position="322"/>
    </location>
</feature>
<keyword evidence="1" id="KW-0175">Coiled coil</keyword>
<name>A0A6J3KHY1_9HYME</name>
<keyword evidence="3" id="KW-1185">Reference proteome</keyword>
<dbReference type="RefSeq" id="XP_033351931.1">
    <property type="nucleotide sequence ID" value="XM_033496040.1"/>
</dbReference>
<feature type="region of interest" description="Disordered" evidence="2">
    <location>
        <begin position="112"/>
        <end position="136"/>
    </location>
</feature>
<evidence type="ECO:0000313" key="3">
    <source>
        <dbReference type="Proteomes" id="UP000504631"/>
    </source>
</evidence>
<feature type="compositionally biased region" description="Polar residues" evidence="2">
    <location>
        <begin position="311"/>
        <end position="322"/>
    </location>
</feature>
<feature type="compositionally biased region" description="Basic and acidic residues" evidence="2">
    <location>
        <begin position="115"/>
        <end position="126"/>
    </location>
</feature>
<dbReference type="Proteomes" id="UP000504631">
    <property type="component" value="Unplaced"/>
</dbReference>
<evidence type="ECO:0000256" key="1">
    <source>
        <dbReference type="SAM" id="Coils"/>
    </source>
</evidence>
<dbReference type="KEGG" id="bvk:117234640"/>
<evidence type="ECO:0000256" key="2">
    <source>
        <dbReference type="SAM" id="MobiDB-lite"/>
    </source>
</evidence>
<evidence type="ECO:0000313" key="6">
    <source>
        <dbReference type="RefSeq" id="XP_033351931.1"/>
    </source>
</evidence>
<proteinExistence type="predicted"/>
<sequence length="848" mass="97567">MDVNYKKKYYTDVKNVKQWFYSTKERCDSLKSHMKYMKMLYHDMPKIQETKKTLCDPNWQNCKIKTSSNDETIVSRQVNCNNSLEKYSDTLYDKIHKDKPFTTSNLANILSENNLQKKEEEKEKQKNLNKQKGTETELSSITLQSYAISQNTESRSLLPTQKDNMAQCEEHNYNWQFPYQKHLTEYSTELIGNNETLTKSFEQLNLDNQNSYLLQESFSAKDDIKLNISGNVKDGSVDKSKVSTKNEKKEKAISSALSSKKGSLCKLDDIVPLKIKRRRKKIHCSNSRSTVTTRDTIFLGKKDTKKRKQKNSVSNRHTFKSQQTSNDVVEIYHNAAAKSGSTSAIPSKHSKLEHHMNYINILTSSAMNKQQNISIKPKYEDNNYQNVSDVNVDCPKNYSQKQHQTDQKTVGRITINNDLSNNLKISTSPACTMEKYNSHQCQHAIIQASYCDPIVTHNYEMPTLASKLKRANRSYFGRFNFQNIPFVVGTSVTPSHNLGLNIQQVLSIMKTRQIAATGVTPLLIRKISRGMKPASVLVEQINNQQSKLSHINSQMNNIHIQKENLFMSKGDHLLENENMFLKYDRKGISNLNVNLKSNIEQYQNLQKGINGSVNKYGNFHKKKDTRSENQLNTLNTILHVTDNKMLKLFASQQNVNTKMENPEMQSKIYQNTLQGNICDKHISNTSTVNHSQDSKGIREVLINLHDQFEEMNTKYERLQAKAKKYSDKDLEEEILHLEKELSIKEDEINAVVNLYKEVMSLKHQMKLLQKKNSYVCISTEIPLGSDKLYAAMPFTSTKSNGSNGSNFQQRLFHKRGNSAVTREPISLRLAGLLRQIQTFQKQLKLTSW</sequence>
<accession>A0A6J3KHY1</accession>
<gene>
    <name evidence="4 5 6" type="primary">LOC117234640</name>
</gene>
<dbReference type="RefSeq" id="XP_033351929.1">
    <property type="nucleotide sequence ID" value="XM_033496038.1"/>
</dbReference>
<dbReference type="RefSeq" id="XP_033351930.1">
    <property type="nucleotide sequence ID" value="XM_033496039.1"/>
</dbReference>
<organism evidence="3 6">
    <name type="scientific">Bombus vosnesenskii</name>
    <dbReference type="NCBI Taxonomy" id="207650"/>
    <lineage>
        <taxon>Eukaryota</taxon>
        <taxon>Metazoa</taxon>
        <taxon>Ecdysozoa</taxon>
        <taxon>Arthropoda</taxon>
        <taxon>Hexapoda</taxon>
        <taxon>Insecta</taxon>
        <taxon>Pterygota</taxon>
        <taxon>Neoptera</taxon>
        <taxon>Endopterygota</taxon>
        <taxon>Hymenoptera</taxon>
        <taxon>Apocrita</taxon>
        <taxon>Aculeata</taxon>
        <taxon>Apoidea</taxon>
        <taxon>Anthophila</taxon>
        <taxon>Apidae</taxon>
        <taxon>Bombus</taxon>
        <taxon>Pyrobombus</taxon>
    </lineage>
</organism>
<dbReference type="AlphaFoldDB" id="A0A6J3KHY1"/>